<proteinExistence type="predicted"/>
<dbReference type="PANTHER" id="PTHR33376:SF5">
    <property type="entry name" value="EXTRACYTOPLASMIC SOLUTE RECEPTOR PROTEIN"/>
    <property type="match status" value="1"/>
</dbReference>
<organism evidence="5 6">
    <name type="scientific">Litoreibacter roseus</name>
    <dbReference type="NCBI Taxonomy" id="2601869"/>
    <lineage>
        <taxon>Bacteria</taxon>
        <taxon>Pseudomonadati</taxon>
        <taxon>Pseudomonadota</taxon>
        <taxon>Alphaproteobacteria</taxon>
        <taxon>Rhodobacterales</taxon>
        <taxon>Roseobacteraceae</taxon>
        <taxon>Litoreibacter</taxon>
    </lineage>
</organism>
<dbReference type="InterPro" id="IPR038404">
    <property type="entry name" value="TRAP_DctP_sf"/>
</dbReference>
<dbReference type="AlphaFoldDB" id="A0A6N6JGM5"/>
<reference evidence="5 6" key="1">
    <citation type="submission" date="2019-12" db="EMBL/GenBank/DDBJ databases">
        <title>Litoreibacter badius sp. nov., a novel bacteriochlorophyll a-containing bacterium in the genus Litoreibacter.</title>
        <authorList>
            <person name="Kanamuro M."/>
            <person name="Takabe Y."/>
            <person name="Mori K."/>
            <person name="Takaichi S."/>
            <person name="Hanada S."/>
        </authorList>
    </citation>
    <scope>NUCLEOTIDE SEQUENCE [LARGE SCALE GENOMIC DNA]</scope>
    <source>
        <strain evidence="5 6">K6</strain>
    </source>
</reference>
<dbReference type="Gene3D" id="3.40.190.170">
    <property type="entry name" value="Bacterial extracellular solute-binding protein, family 7"/>
    <property type="match status" value="1"/>
</dbReference>
<keyword evidence="3" id="KW-0574">Periplasm</keyword>
<evidence type="ECO:0000313" key="6">
    <source>
        <dbReference type="Proteomes" id="UP000436822"/>
    </source>
</evidence>
<evidence type="ECO:0000256" key="3">
    <source>
        <dbReference type="ARBA" id="ARBA00022764"/>
    </source>
</evidence>
<evidence type="ECO:0000256" key="2">
    <source>
        <dbReference type="ARBA" id="ARBA00022729"/>
    </source>
</evidence>
<comment type="caution">
    <text evidence="5">The sequence shown here is derived from an EMBL/GenBank/DDBJ whole genome shotgun (WGS) entry which is preliminary data.</text>
</comment>
<evidence type="ECO:0000313" key="5">
    <source>
        <dbReference type="EMBL" id="GFE65471.1"/>
    </source>
</evidence>
<comment type="subcellular location">
    <subcellularLocation>
        <location evidence="1">Periplasm</location>
    </subcellularLocation>
</comment>
<feature type="signal peptide" evidence="4">
    <location>
        <begin position="1"/>
        <end position="23"/>
    </location>
</feature>
<dbReference type="Proteomes" id="UP000436822">
    <property type="component" value="Unassembled WGS sequence"/>
</dbReference>
<evidence type="ECO:0000256" key="4">
    <source>
        <dbReference type="SAM" id="SignalP"/>
    </source>
</evidence>
<keyword evidence="6" id="KW-1185">Reference proteome</keyword>
<dbReference type="OrthoDB" id="9769667at2"/>
<dbReference type="NCBIfam" id="NF037995">
    <property type="entry name" value="TRAP_S1"/>
    <property type="match status" value="1"/>
</dbReference>
<name>A0A6N6JGM5_9RHOB</name>
<dbReference type="GO" id="GO:0055085">
    <property type="term" value="P:transmembrane transport"/>
    <property type="evidence" value="ECO:0007669"/>
    <property type="project" value="InterPro"/>
</dbReference>
<dbReference type="PANTHER" id="PTHR33376">
    <property type="match status" value="1"/>
</dbReference>
<keyword evidence="2 4" id="KW-0732">Signal</keyword>
<dbReference type="GO" id="GO:0042597">
    <property type="term" value="C:periplasmic space"/>
    <property type="evidence" value="ECO:0007669"/>
    <property type="project" value="UniProtKB-SubCell"/>
</dbReference>
<protein>
    <recommendedName>
        <fullName evidence="7">TRAP-type mannitol/chloroaromatic compound transport system, substrate-binding protein</fullName>
    </recommendedName>
</protein>
<feature type="chain" id="PRO_5026767988" description="TRAP-type mannitol/chloroaromatic compound transport system, substrate-binding protein" evidence="4">
    <location>
        <begin position="24"/>
        <end position="343"/>
    </location>
</feature>
<dbReference type="Pfam" id="PF03480">
    <property type="entry name" value="DctP"/>
    <property type="match status" value="1"/>
</dbReference>
<dbReference type="RefSeq" id="WP_159807438.1">
    <property type="nucleotide sequence ID" value="NZ_BLJE01000002.1"/>
</dbReference>
<evidence type="ECO:0008006" key="7">
    <source>
        <dbReference type="Google" id="ProtNLM"/>
    </source>
</evidence>
<dbReference type="InterPro" id="IPR018389">
    <property type="entry name" value="DctP_fam"/>
</dbReference>
<gene>
    <name evidence="5" type="ORF">KIN_25450</name>
</gene>
<sequence>MTFKKTVAASVAALAMAATGALADGHAEKTTLRIQTHYAPETVSGKLAAQYVEDIQTMSGGAIEVEMFYSASVVKSVETFDAAATGILDCDMTGGGYQTGKNSAFQFVGDIMGGYSTPYQQLSWLYYGGGKEAAAPLYNKYGMELIGWWVYGQESFASGKPIEKVADFKDWKFRSPPGMETKIFEKLGAKPIVMDFTEIFTALETGIIDGADASGLANNVGLGLYDIVKYANFPGFHSMPSDHLACNKAKWDAMPEAHQRIMNVAMEALALRTALTFEKKNAEAAAQLREQGVTLSAWSDEELQKFRDAAQATWPEFADTPEAKALVESHMAYLTQLGLVSGN</sequence>
<evidence type="ECO:0000256" key="1">
    <source>
        <dbReference type="ARBA" id="ARBA00004418"/>
    </source>
</evidence>
<dbReference type="EMBL" id="BLJE01000002">
    <property type="protein sequence ID" value="GFE65471.1"/>
    <property type="molecule type" value="Genomic_DNA"/>
</dbReference>
<dbReference type="CDD" id="cd13604">
    <property type="entry name" value="PBP2_TRAP_ketoacid_lactate_like"/>
    <property type="match status" value="1"/>
</dbReference>
<accession>A0A6N6JGM5</accession>